<evidence type="ECO:0000256" key="6">
    <source>
        <dbReference type="ARBA" id="ARBA00022840"/>
    </source>
</evidence>
<evidence type="ECO:0000256" key="8">
    <source>
        <dbReference type="ARBA" id="ARBA00023136"/>
    </source>
</evidence>
<dbReference type="SUPFAM" id="SSF52540">
    <property type="entry name" value="P-loop containing nucleoside triphosphate hydrolases"/>
    <property type="match status" value="1"/>
</dbReference>
<sequence>MSGNATGDIVLDGVKLRLGDAGFDFDCRIGAGRITAIAGPSGSGKSTLLNLIAGFERPDSGRVLIAGEDVGGFAPGKRPVSLVFQDNNLFAHLDVFTNVGLGINPALRLSAADREAVSTALSRVGLAGYEKRKPATLSGGERQRAAFARALVRRKPVMLLDEPFAALDPGLRASMADLLIDLHRETGATIVIVSHDPDEVARLAGDVLFLDRGGIVFDGPHAEFTERVDIEVIGRFLGHSGG</sequence>
<dbReference type="InterPro" id="IPR003593">
    <property type="entry name" value="AAA+_ATPase"/>
</dbReference>
<dbReference type="PROSITE" id="PS00211">
    <property type="entry name" value="ABC_TRANSPORTER_1"/>
    <property type="match status" value="1"/>
</dbReference>
<evidence type="ECO:0000313" key="11">
    <source>
        <dbReference type="Proteomes" id="UP000477849"/>
    </source>
</evidence>
<dbReference type="PANTHER" id="PTHR42781">
    <property type="entry name" value="SPERMIDINE/PUTRESCINE IMPORT ATP-BINDING PROTEIN POTA"/>
    <property type="match status" value="1"/>
</dbReference>
<evidence type="ECO:0000256" key="4">
    <source>
        <dbReference type="ARBA" id="ARBA00022519"/>
    </source>
</evidence>
<evidence type="ECO:0000256" key="1">
    <source>
        <dbReference type="ARBA" id="ARBA00005417"/>
    </source>
</evidence>
<keyword evidence="3" id="KW-1003">Cell membrane</keyword>
<dbReference type="Proteomes" id="UP000477849">
    <property type="component" value="Unassembled WGS sequence"/>
</dbReference>
<comment type="caution">
    <text evidence="10">The sequence shown here is derived from an EMBL/GenBank/DDBJ whole genome shotgun (WGS) entry which is preliminary data.</text>
</comment>
<keyword evidence="2" id="KW-0813">Transport</keyword>
<evidence type="ECO:0000256" key="5">
    <source>
        <dbReference type="ARBA" id="ARBA00022741"/>
    </source>
</evidence>
<dbReference type="PANTHER" id="PTHR42781:SF1">
    <property type="entry name" value="THIAMINE IMPORT ATP-BINDING PROTEIN THIQ"/>
    <property type="match status" value="1"/>
</dbReference>
<keyword evidence="5" id="KW-0547">Nucleotide-binding</keyword>
<evidence type="ECO:0000256" key="7">
    <source>
        <dbReference type="ARBA" id="ARBA00022967"/>
    </source>
</evidence>
<accession>A0A6M1S201</accession>
<dbReference type="GO" id="GO:0005524">
    <property type="term" value="F:ATP binding"/>
    <property type="evidence" value="ECO:0007669"/>
    <property type="project" value="UniProtKB-KW"/>
</dbReference>
<dbReference type="InterPro" id="IPR017871">
    <property type="entry name" value="ABC_transporter-like_CS"/>
</dbReference>
<keyword evidence="6 10" id="KW-0067">ATP-binding</keyword>
<dbReference type="Pfam" id="PF00005">
    <property type="entry name" value="ABC_tran"/>
    <property type="match status" value="1"/>
</dbReference>
<gene>
    <name evidence="10" type="ORF">G6N76_16685</name>
</gene>
<evidence type="ECO:0000256" key="2">
    <source>
        <dbReference type="ARBA" id="ARBA00022448"/>
    </source>
</evidence>
<evidence type="ECO:0000256" key="3">
    <source>
        <dbReference type="ARBA" id="ARBA00022475"/>
    </source>
</evidence>
<dbReference type="RefSeq" id="WP_163902230.1">
    <property type="nucleotide sequence ID" value="NZ_CP048427.1"/>
</dbReference>
<dbReference type="InterPro" id="IPR050093">
    <property type="entry name" value="ABC_SmlMolc_Importer"/>
</dbReference>
<keyword evidence="11" id="KW-1185">Reference proteome</keyword>
<dbReference type="InterPro" id="IPR027417">
    <property type="entry name" value="P-loop_NTPase"/>
</dbReference>
<evidence type="ECO:0000313" key="10">
    <source>
        <dbReference type="EMBL" id="NGO65309.1"/>
    </source>
</evidence>
<dbReference type="SMART" id="SM00382">
    <property type="entry name" value="AAA"/>
    <property type="match status" value="1"/>
</dbReference>
<dbReference type="GO" id="GO:0016887">
    <property type="term" value="F:ATP hydrolysis activity"/>
    <property type="evidence" value="ECO:0007669"/>
    <property type="project" value="InterPro"/>
</dbReference>
<evidence type="ECO:0000259" key="9">
    <source>
        <dbReference type="PROSITE" id="PS50893"/>
    </source>
</evidence>
<organism evidence="10 11">
    <name type="scientific">Rhizobium daejeonense</name>
    <dbReference type="NCBI Taxonomy" id="240521"/>
    <lineage>
        <taxon>Bacteria</taxon>
        <taxon>Pseudomonadati</taxon>
        <taxon>Pseudomonadota</taxon>
        <taxon>Alphaproteobacteria</taxon>
        <taxon>Hyphomicrobiales</taxon>
        <taxon>Rhizobiaceae</taxon>
        <taxon>Rhizobium/Agrobacterium group</taxon>
        <taxon>Rhizobium</taxon>
    </lineage>
</organism>
<dbReference type="EMBL" id="JAAKZH010000005">
    <property type="protein sequence ID" value="NGO65309.1"/>
    <property type="molecule type" value="Genomic_DNA"/>
</dbReference>
<comment type="similarity">
    <text evidence="1">Belongs to the ABC transporter superfamily.</text>
</comment>
<protein>
    <submittedName>
        <fullName evidence="10">ATP-binding cassette domain-containing protein</fullName>
    </submittedName>
</protein>
<dbReference type="Gene3D" id="3.40.50.300">
    <property type="entry name" value="P-loop containing nucleotide triphosphate hydrolases"/>
    <property type="match status" value="1"/>
</dbReference>
<dbReference type="AlphaFoldDB" id="A0A6M1S201"/>
<dbReference type="InterPro" id="IPR003439">
    <property type="entry name" value="ABC_transporter-like_ATP-bd"/>
</dbReference>
<keyword evidence="4" id="KW-0997">Cell inner membrane</keyword>
<keyword evidence="7" id="KW-1278">Translocase</keyword>
<feature type="domain" description="ABC transporter" evidence="9">
    <location>
        <begin position="4"/>
        <end position="237"/>
    </location>
</feature>
<dbReference type="PROSITE" id="PS50893">
    <property type="entry name" value="ABC_TRANSPORTER_2"/>
    <property type="match status" value="1"/>
</dbReference>
<name>A0A6M1S201_9HYPH</name>
<keyword evidence="8" id="KW-0472">Membrane</keyword>
<reference evidence="10 11" key="1">
    <citation type="submission" date="2020-02" db="EMBL/GenBank/DDBJ databases">
        <title>Genome sequence of the type strain CCBAU10050 of Rhizobium daejeonense.</title>
        <authorList>
            <person name="Gao J."/>
            <person name="Sun J."/>
        </authorList>
    </citation>
    <scope>NUCLEOTIDE SEQUENCE [LARGE SCALE GENOMIC DNA]</scope>
    <source>
        <strain evidence="10 11">CCBAU10050</strain>
    </source>
</reference>
<proteinExistence type="inferred from homology"/>